<dbReference type="InterPro" id="IPR016024">
    <property type="entry name" value="ARM-type_fold"/>
</dbReference>
<dbReference type="AlphaFoldDB" id="A0AAW0HWI3"/>
<evidence type="ECO:0000313" key="3">
    <source>
        <dbReference type="EMBL" id="KAK7806516.1"/>
    </source>
</evidence>
<dbReference type="Proteomes" id="UP001488838">
    <property type="component" value="Unassembled WGS sequence"/>
</dbReference>
<dbReference type="PANTHER" id="PTHR21331:SF2">
    <property type="entry name" value="BRCA1-ASSOCIATED ATM ACTIVATOR 1"/>
    <property type="match status" value="1"/>
</dbReference>
<dbReference type="GO" id="GO:0005634">
    <property type="term" value="C:nucleus"/>
    <property type="evidence" value="ECO:0007669"/>
    <property type="project" value="TreeGrafter"/>
</dbReference>
<dbReference type="InterPro" id="IPR038904">
    <property type="entry name" value="BRAT1"/>
</dbReference>
<comment type="subcellular location">
    <subcellularLocation>
        <location evidence="1">Cytoplasm</location>
    </subcellularLocation>
</comment>
<dbReference type="PANTHER" id="PTHR21331">
    <property type="entry name" value="BRCA1-ASSOCIATED ATM ACTIVATOR 1"/>
    <property type="match status" value="1"/>
</dbReference>
<dbReference type="GO" id="GO:0006974">
    <property type="term" value="P:DNA damage response"/>
    <property type="evidence" value="ECO:0007669"/>
    <property type="project" value="InterPro"/>
</dbReference>
<dbReference type="GO" id="GO:0005737">
    <property type="term" value="C:cytoplasm"/>
    <property type="evidence" value="ECO:0007669"/>
    <property type="project" value="UniProtKB-SubCell"/>
</dbReference>
<evidence type="ECO:0008006" key="5">
    <source>
        <dbReference type="Google" id="ProtNLM"/>
    </source>
</evidence>
<keyword evidence="2" id="KW-0963">Cytoplasm</keyword>
<evidence type="ECO:0000256" key="1">
    <source>
        <dbReference type="ARBA" id="ARBA00004496"/>
    </source>
</evidence>
<dbReference type="EMBL" id="JBBHLL010000300">
    <property type="protein sequence ID" value="KAK7806516.1"/>
    <property type="molecule type" value="Genomic_DNA"/>
</dbReference>
<name>A0AAW0HWI3_MYOGA</name>
<evidence type="ECO:0000313" key="4">
    <source>
        <dbReference type="Proteomes" id="UP001488838"/>
    </source>
</evidence>
<comment type="caution">
    <text evidence="3">The sequence shown here is derived from an EMBL/GenBank/DDBJ whole genome shotgun (WGS) entry which is preliminary data.</text>
</comment>
<organism evidence="3 4">
    <name type="scientific">Myodes glareolus</name>
    <name type="common">Bank vole</name>
    <name type="synonym">Clethrionomys glareolus</name>
    <dbReference type="NCBI Taxonomy" id="447135"/>
    <lineage>
        <taxon>Eukaryota</taxon>
        <taxon>Metazoa</taxon>
        <taxon>Chordata</taxon>
        <taxon>Craniata</taxon>
        <taxon>Vertebrata</taxon>
        <taxon>Euteleostomi</taxon>
        <taxon>Mammalia</taxon>
        <taxon>Eutheria</taxon>
        <taxon>Euarchontoglires</taxon>
        <taxon>Glires</taxon>
        <taxon>Rodentia</taxon>
        <taxon>Myomorpha</taxon>
        <taxon>Muroidea</taxon>
        <taxon>Cricetidae</taxon>
        <taxon>Arvicolinae</taxon>
        <taxon>Myodes</taxon>
    </lineage>
</organism>
<dbReference type="GO" id="GO:0008283">
    <property type="term" value="P:cell population proliferation"/>
    <property type="evidence" value="ECO:0007669"/>
    <property type="project" value="InterPro"/>
</dbReference>
<sequence>MVWGGACGCVDRTLGRGRTWGGRSLGQRGAEFAEARAEPVADTGTSAGTAALIMDPECSRLLPALCAVLADNRQLVADDTCLEKLLDWFKTVTETESSLQLLQDHPCLMELLSHVLKPQDVSPRVLSFALRLVGIFAAQEDCFQYLQVSLCLLCACPLGAVIFSSRLGPPQYLGLGDWATVPGFQPQCHPTLLLLGNTRDDDDCLSVLTSCPILAVFGQGELLLGLFGETGALSWAAWSVPSVRSGWIQGLCFLVRHPSALHFLADSGAVDTIFSLQGDPSLFVASAASQLLVHILALAMQGGASGSPIPEAAAWPVCAQKIVNHVEESLHSKATPQVTQALNVLTTTFGRCHSPWTGVLWGRLSSPVACLFERDPIPAVHSLMDLLLSVARSPVLNFSACGLWEMLAQTLSRLSPTQAGPLALGTLKLQHCPQELRTQAFSVLLQPLACILKATTQAPGPPGLLDGATDSLLTVDTLLSSKSTCVGLLCQTLAHLEELQMLPQYPSPWPQVPLLGAAVTILRLCDGSADPCSSVGGRLCGTLGGCVRVQRAALDFLGTLSQRMGPLELVLEVFAVLLKTLRAQSPAPRYSPEKAFQATLRWLQIHTRPHCSDLSPDALLFLGEGFPRRAVLRVFTEWLRDGHADVVQDTEWFVATVLQAVSRDLDWEVRVQGLELAQVFLTQAMGQPSLHCPYTVGLPEATSPSPHPEFLRTLCRLPLFEFAFCALLDCDRPVAQKACDLLLFLRDKTSSCSGTQEAGDNPNSASVEAVLQRWREGEQGQPLGDLEPEAMLAILRSLDLEGLQDKLAKSSDHVEKSPQSLLQDMLATVGILEENEADCY</sequence>
<keyword evidence="4" id="KW-1185">Reference proteome</keyword>
<evidence type="ECO:0000256" key="2">
    <source>
        <dbReference type="ARBA" id="ARBA00022490"/>
    </source>
</evidence>
<accession>A0AAW0HWI3</accession>
<gene>
    <name evidence="3" type="ORF">U0070_017508</name>
</gene>
<reference evidence="3 4" key="1">
    <citation type="journal article" date="2023" name="bioRxiv">
        <title>Conserved and derived expression patterns and positive selection on dental genes reveal complex evolutionary context of ever-growing rodent molars.</title>
        <authorList>
            <person name="Calamari Z.T."/>
            <person name="Song A."/>
            <person name="Cohen E."/>
            <person name="Akter M."/>
            <person name="Roy R.D."/>
            <person name="Hallikas O."/>
            <person name="Christensen M.M."/>
            <person name="Li P."/>
            <person name="Marangoni P."/>
            <person name="Jernvall J."/>
            <person name="Klein O.D."/>
        </authorList>
    </citation>
    <scope>NUCLEOTIDE SEQUENCE [LARGE SCALE GENOMIC DNA]</scope>
    <source>
        <strain evidence="3">V071</strain>
    </source>
</reference>
<dbReference type="SUPFAM" id="SSF48371">
    <property type="entry name" value="ARM repeat"/>
    <property type="match status" value="1"/>
</dbReference>
<protein>
    <recommendedName>
        <fullName evidence="5">BRCA1-associated ATM activator 1</fullName>
    </recommendedName>
</protein>
<proteinExistence type="predicted"/>